<feature type="domain" description="Phage tail tape measure protein" evidence="4">
    <location>
        <begin position="157"/>
        <end position="339"/>
    </location>
</feature>
<evidence type="ECO:0000313" key="5">
    <source>
        <dbReference type="EMBL" id="KFX07743.1"/>
    </source>
</evidence>
<organism evidence="5 8">
    <name type="scientific">Pectobacterium betavasculorum</name>
    <dbReference type="NCBI Taxonomy" id="55207"/>
    <lineage>
        <taxon>Bacteria</taxon>
        <taxon>Pseudomonadati</taxon>
        <taxon>Pseudomonadota</taxon>
        <taxon>Gammaproteobacteria</taxon>
        <taxon>Enterobacterales</taxon>
        <taxon>Pectobacteriaceae</taxon>
        <taxon>Pectobacterium</taxon>
    </lineage>
</organism>
<evidence type="ECO:0000256" key="2">
    <source>
        <dbReference type="SAM" id="MobiDB-lite"/>
    </source>
</evidence>
<dbReference type="OrthoDB" id="8019720at2"/>
<dbReference type="InterPro" id="IPR010090">
    <property type="entry name" value="Phage_tape_meas"/>
</dbReference>
<evidence type="ECO:0000256" key="3">
    <source>
        <dbReference type="SAM" id="Phobius"/>
    </source>
</evidence>
<feature type="compositionally biased region" description="Pro residues" evidence="2">
    <location>
        <begin position="859"/>
        <end position="868"/>
    </location>
</feature>
<accession>A0A093T3G2</accession>
<dbReference type="eggNOG" id="COG5283">
    <property type="taxonomic scope" value="Bacteria"/>
</dbReference>
<dbReference type="Proteomes" id="UP000032874">
    <property type="component" value="Unassembled WGS sequence"/>
</dbReference>
<dbReference type="STRING" id="55207.KP22_06545"/>
<dbReference type="AlphaFoldDB" id="A0A093T3G2"/>
<dbReference type="EMBL" id="JQHL01000005">
    <property type="protein sequence ID" value="KFX19824.1"/>
    <property type="molecule type" value="Genomic_DNA"/>
</dbReference>
<evidence type="ECO:0000256" key="1">
    <source>
        <dbReference type="ARBA" id="ARBA00022612"/>
    </source>
</evidence>
<dbReference type="PANTHER" id="PTHR37813">
    <property type="entry name" value="FELS-2 PROPHAGE PROTEIN"/>
    <property type="match status" value="1"/>
</dbReference>
<name>A0A093T3G2_9GAMM</name>
<dbReference type="Proteomes" id="UP000032869">
    <property type="component" value="Unassembled WGS sequence"/>
</dbReference>
<gene>
    <name evidence="6" type="ORF">JV35_12975</name>
    <name evidence="5" type="ORF">KP22_06545</name>
</gene>
<keyword evidence="1" id="KW-1188">Viral release from host cell</keyword>
<keyword evidence="3" id="KW-0812">Transmembrane</keyword>
<reference evidence="7 8" key="1">
    <citation type="submission" date="2014-08" db="EMBL/GenBank/DDBJ databases">
        <title>Genome sequences of NCPPB Pectobacterium isolates.</title>
        <authorList>
            <person name="Glover R.H."/>
            <person name="Sapp M."/>
            <person name="Elphinstone J."/>
        </authorList>
    </citation>
    <scope>NUCLEOTIDE SEQUENCE [LARGE SCALE GENOMIC DNA]</scope>
    <source>
        <strain evidence="6 7">NCPPB 2793</strain>
        <strain evidence="5 8">NCPPB 2795</strain>
    </source>
</reference>
<comment type="caution">
    <text evidence="5">The sequence shown here is derived from an EMBL/GenBank/DDBJ whole genome shotgun (WGS) entry which is preliminary data.</text>
</comment>
<protein>
    <submittedName>
        <fullName evidence="5">Phage tail length tape measure protein</fullName>
    </submittedName>
</protein>
<keyword evidence="3" id="KW-1133">Transmembrane helix</keyword>
<dbReference type="EMBL" id="JQHM01000001">
    <property type="protein sequence ID" value="KFX07743.1"/>
    <property type="molecule type" value="Genomic_DNA"/>
</dbReference>
<sequence>MATEFSIGVIIGGAVSGAFRSAVTGTRRTLDSIGETTRRLQDRQNALTRATERYGQLGSRASQRLNSDLQRVGRTMEQLQRQQNRLATAAATSDAARANRMALYAKGAETYAVARTVASPIVSSVKQYASFESGLRDIAVTGDLDKAQEQAIGTAIRQAALKVNQTQEALLGGVGQLVADGMNPVEAAKFANMLGKTATATKGDMTELAKMTYAFSSALQITDPKEMEEAFAMAATGAKLGSFELKDMAKALPGLAKSFAAKGIVGKDAITQIVASLEVAKGSGSAEEAVTNMTNWLAAMNRSDTIQKYEKAGINYKASMQDYVAKGFSQYEASLMIANRFIDSKGKAFADQWQKAGAIGDKDTQQKLFESFGMAEIFTDIQTAQHLISMRQDWGKYQSNKTEMNSPESQQTLDKDAAKQNDTLEARWRQTQIRMNEAAIGIGESLKPALISLGETIIPLIDQAGKWIAANPEIVKGVVMAATGLLAFKAAAIGTKLGLNLLLSPVVDLWKGAVLLRSKWLLLQTAFGAGGRARQWLSVLANLSSGALNLSRSLGGGLGRGIQLAGRGLLWMGNSVMTVGRLFGSGILNGIRLLAGGAGWLGRVSLVLGRVLGGALLRGITLVGRAVMMMGRALLMNPIGLLVTGIAVAAYLVYRHWEPISNWFRARWNDITTAFSGGIGGVTKLILNWSPIGIFYTVFAEVMKYFGIDMPSKFTDFGANIISGLVNGIRNAWEGAKKVVGELGDNIKGWFAEKLGIHSPSRVFATFGDNISQGAAIGISRTTPLAAKAGQNLAEALTPAVPQMDMPAVTTQPLSLAQSLPAITVPVSPLRVPVMPYLTREPIPQPKVIPDESLTKTPPDVPLPPAIPKMPTSRQQDQAGSGERDSVLRVTFSPNIYLNGQKTPATPEITSALNLSLHELEKMMERIVAQQQRRGYA</sequence>
<dbReference type="RefSeq" id="WP_039305158.1">
    <property type="nucleotide sequence ID" value="NZ_JQHL01000005.1"/>
</dbReference>
<keyword evidence="7" id="KW-1185">Reference proteome</keyword>
<dbReference type="PANTHER" id="PTHR37813:SF1">
    <property type="entry name" value="FELS-2 PROPHAGE PROTEIN"/>
    <property type="match status" value="1"/>
</dbReference>
<dbReference type="Pfam" id="PF10145">
    <property type="entry name" value="PhageMin_Tail"/>
    <property type="match status" value="1"/>
</dbReference>
<proteinExistence type="predicted"/>
<feature type="transmembrane region" description="Helical" evidence="3">
    <location>
        <begin position="633"/>
        <end position="654"/>
    </location>
</feature>
<evidence type="ECO:0000259" key="4">
    <source>
        <dbReference type="Pfam" id="PF10145"/>
    </source>
</evidence>
<keyword evidence="3" id="KW-0472">Membrane</keyword>
<evidence type="ECO:0000313" key="6">
    <source>
        <dbReference type="EMBL" id="KFX19824.1"/>
    </source>
</evidence>
<dbReference type="NCBIfam" id="TIGR01760">
    <property type="entry name" value="tape_meas_TP901"/>
    <property type="match status" value="1"/>
</dbReference>
<evidence type="ECO:0000313" key="8">
    <source>
        <dbReference type="Proteomes" id="UP000032874"/>
    </source>
</evidence>
<feature type="region of interest" description="Disordered" evidence="2">
    <location>
        <begin position="846"/>
        <end position="886"/>
    </location>
</feature>
<evidence type="ECO:0000313" key="7">
    <source>
        <dbReference type="Proteomes" id="UP000032869"/>
    </source>
</evidence>
<feature type="transmembrane region" description="Helical" evidence="3">
    <location>
        <begin position="674"/>
        <end position="699"/>
    </location>
</feature>